<organism evidence="2">
    <name type="scientific">Shewanella frigidimarina</name>
    <dbReference type="NCBI Taxonomy" id="56812"/>
    <lineage>
        <taxon>Bacteria</taxon>
        <taxon>Pseudomonadati</taxon>
        <taxon>Pseudomonadota</taxon>
        <taxon>Gammaproteobacteria</taxon>
        <taxon>Alteromonadales</taxon>
        <taxon>Shewanellaceae</taxon>
        <taxon>Shewanella</taxon>
    </lineage>
</organism>
<name>A0A106C2I8_SHEFR</name>
<feature type="transmembrane region" description="Helical" evidence="1">
    <location>
        <begin position="56"/>
        <end position="76"/>
    </location>
</feature>
<dbReference type="Proteomes" id="UP000055702">
    <property type="component" value="Unassembled WGS sequence"/>
</dbReference>
<keyword evidence="1" id="KW-1133">Transmembrane helix</keyword>
<protein>
    <submittedName>
        <fullName evidence="2">Uncharacterized protein</fullName>
    </submittedName>
</protein>
<dbReference type="EMBL" id="LRDC01000001">
    <property type="protein sequence ID" value="KVX03062.1"/>
    <property type="molecule type" value="Genomic_DNA"/>
</dbReference>
<comment type="caution">
    <text evidence="2">The sequence shown here is derived from an EMBL/GenBank/DDBJ whole genome shotgun (WGS) entry which is preliminary data.</text>
</comment>
<evidence type="ECO:0000313" key="2">
    <source>
        <dbReference type="EMBL" id="KVX03062.1"/>
    </source>
</evidence>
<keyword evidence="1" id="KW-0812">Transmembrane</keyword>
<sequence length="77" mass="8987">MKQSMSFKHIQTKWPQLYQLSAFAEESAMSESEPQNSLVKLRFLLSRLSSIYTKNFIFLLFQIQILMTSSFLMTSLA</sequence>
<accession>A0A106C2I8</accession>
<evidence type="ECO:0000313" key="3">
    <source>
        <dbReference type="Proteomes" id="UP000055702"/>
    </source>
</evidence>
<proteinExistence type="predicted"/>
<dbReference type="AlphaFoldDB" id="A0A106C2I8"/>
<gene>
    <name evidence="2" type="ORF">AWJ07_00330</name>
</gene>
<reference evidence="2 3" key="1">
    <citation type="submission" date="2016-01" db="EMBL/GenBank/DDBJ databases">
        <title>Draft genome of the antarctic isolate Shewanella frigidimarina Ag06-30.</title>
        <authorList>
            <person name="Parmeciano Di Noto G."/>
            <person name="Vazquez S."/>
            <person name="Mac Cormack W."/>
            <person name="Iriarte A."/>
            <person name="Quiroga C."/>
        </authorList>
    </citation>
    <scope>NUCLEOTIDE SEQUENCE [LARGE SCALE GENOMIC DNA]</scope>
    <source>
        <strain evidence="2 3">Ag06-30</strain>
    </source>
</reference>
<evidence type="ECO:0000256" key="1">
    <source>
        <dbReference type="SAM" id="Phobius"/>
    </source>
</evidence>
<keyword evidence="1" id="KW-0472">Membrane</keyword>